<dbReference type="RefSeq" id="WP_073606860.1">
    <property type="nucleotide sequence ID" value="NZ_MRCG01000001.1"/>
</dbReference>
<dbReference type="PROSITE" id="PS51445">
    <property type="entry name" value="PBS_LINKER"/>
    <property type="match status" value="1"/>
</dbReference>
<dbReference type="GO" id="GO:0015979">
    <property type="term" value="P:photosynthesis"/>
    <property type="evidence" value="ECO:0007669"/>
    <property type="project" value="UniProtKB-KW"/>
</dbReference>
<evidence type="ECO:0000256" key="2">
    <source>
        <dbReference type="ARBA" id="ARBA00022531"/>
    </source>
</evidence>
<evidence type="ECO:0000259" key="9">
    <source>
        <dbReference type="PROSITE" id="PS51445"/>
    </source>
</evidence>
<evidence type="ECO:0000256" key="4">
    <source>
        <dbReference type="ARBA" id="ARBA00022738"/>
    </source>
</evidence>
<keyword evidence="6" id="KW-0472">Membrane</keyword>
<keyword evidence="11" id="KW-1185">Reference proteome</keyword>
<dbReference type="Gene3D" id="1.10.3130.20">
    <property type="entry name" value="Phycobilisome linker domain"/>
    <property type="match status" value="1"/>
</dbReference>
<evidence type="ECO:0000256" key="7">
    <source>
        <dbReference type="PROSITE-ProRule" id="PRU00775"/>
    </source>
</evidence>
<comment type="caution">
    <text evidence="10">The sequence shown here is derived from an EMBL/GenBank/DDBJ whole genome shotgun (WGS) entry which is preliminary data.</text>
</comment>
<keyword evidence="4 7" id="KW-0605">Phycobilisome</keyword>
<reference evidence="10 11" key="1">
    <citation type="submission" date="2016-11" db="EMBL/GenBank/DDBJ databases">
        <title>Draft Genome Sequences of Nine Cyanobacterial Strains from Diverse Habitats.</title>
        <authorList>
            <person name="Zhu T."/>
            <person name="Hou S."/>
            <person name="Lu X."/>
            <person name="Hess W.R."/>
        </authorList>
    </citation>
    <scope>NUCLEOTIDE SEQUENCE [LARGE SCALE GENOMIC DNA]</scope>
    <source>
        <strain evidence="10 11">NIES-30</strain>
    </source>
</reference>
<dbReference type="SMART" id="SM01094">
    <property type="entry name" value="CpcD"/>
    <property type="match status" value="1"/>
</dbReference>
<dbReference type="EMBL" id="MRCG01000001">
    <property type="protein sequence ID" value="OKH51049.1"/>
    <property type="molecule type" value="Genomic_DNA"/>
</dbReference>
<dbReference type="Pfam" id="PF00427">
    <property type="entry name" value="PBS_linker_poly"/>
    <property type="match status" value="1"/>
</dbReference>
<gene>
    <name evidence="10" type="ORF">NIES30_02975</name>
</gene>
<dbReference type="PROSITE" id="PS51441">
    <property type="entry name" value="CPCD_LIKE"/>
    <property type="match status" value="1"/>
</dbReference>
<keyword evidence="2" id="KW-0602">Photosynthesis</keyword>
<feature type="domain" description="PBS-linker" evidence="9">
    <location>
        <begin position="1"/>
        <end position="180"/>
    </location>
</feature>
<evidence type="ECO:0000256" key="6">
    <source>
        <dbReference type="ARBA" id="ARBA00023136"/>
    </source>
</evidence>
<keyword evidence="3" id="KW-0042">Antenna complex</keyword>
<comment type="subcellular location">
    <subcellularLocation>
        <location evidence="1">Cellular thylakoid membrane</location>
        <topology evidence="1">Peripheral membrane protein</topology>
        <orientation evidence="1">Cytoplasmic side</orientation>
    </subcellularLocation>
</comment>
<protein>
    <submittedName>
        <fullName evidence="10">Photosystem I reaction center subunit XII</fullName>
    </submittedName>
</protein>
<dbReference type="InterPro" id="IPR016470">
    <property type="entry name" value="Phycobilisome"/>
</dbReference>
<comment type="similarity">
    <text evidence="7">Belongs to the phycobilisome linker protein family.</text>
</comment>
<name>A0A1U7JBJ8_9CYAN</name>
<feature type="domain" description="CpcD-like" evidence="8">
    <location>
        <begin position="237"/>
        <end position="289"/>
    </location>
</feature>
<dbReference type="GO" id="GO:0031676">
    <property type="term" value="C:plasma membrane-derived thylakoid membrane"/>
    <property type="evidence" value="ECO:0007669"/>
    <property type="project" value="UniProtKB-SubCell"/>
</dbReference>
<evidence type="ECO:0000313" key="11">
    <source>
        <dbReference type="Proteomes" id="UP000185557"/>
    </source>
</evidence>
<dbReference type="PANTHER" id="PTHR34011">
    <property type="entry name" value="PHYCOBILISOME 32.1 KDA LINKER POLYPEPTIDE, PHYCOCYANIN-ASSOCIATED, ROD 2-RELATED"/>
    <property type="match status" value="1"/>
</dbReference>
<keyword evidence="5" id="KW-0793">Thylakoid</keyword>
<evidence type="ECO:0000256" key="1">
    <source>
        <dbReference type="ARBA" id="ARBA00004445"/>
    </source>
</evidence>
<evidence type="ECO:0000313" key="10">
    <source>
        <dbReference type="EMBL" id="OKH51049.1"/>
    </source>
</evidence>
<dbReference type="Proteomes" id="UP000185557">
    <property type="component" value="Unassembled WGS sequence"/>
</dbReference>
<dbReference type="Pfam" id="PF01383">
    <property type="entry name" value="CpcD"/>
    <property type="match status" value="1"/>
</dbReference>
<dbReference type="STRING" id="549789.NIES30_02975"/>
<proteinExistence type="inferred from homology"/>
<dbReference type="GO" id="GO:0030089">
    <property type="term" value="C:phycobilisome"/>
    <property type="evidence" value="ECO:0007669"/>
    <property type="project" value="UniProtKB-UniRule"/>
</dbReference>
<dbReference type="InterPro" id="IPR001297">
    <property type="entry name" value="PBS_linker_dom"/>
</dbReference>
<evidence type="ECO:0000259" key="8">
    <source>
        <dbReference type="PROSITE" id="PS51441"/>
    </source>
</evidence>
<evidence type="ECO:0000256" key="5">
    <source>
        <dbReference type="ARBA" id="ARBA00023078"/>
    </source>
</evidence>
<organism evidence="10 11">
    <name type="scientific">Phormidium tenue NIES-30</name>
    <dbReference type="NCBI Taxonomy" id="549789"/>
    <lineage>
        <taxon>Bacteria</taxon>
        <taxon>Bacillati</taxon>
        <taxon>Cyanobacteriota</taxon>
        <taxon>Cyanophyceae</taxon>
        <taxon>Oscillatoriophycideae</taxon>
        <taxon>Oscillatoriales</taxon>
        <taxon>Oscillatoriaceae</taxon>
        <taxon>Phormidium</taxon>
    </lineage>
</organism>
<sequence length="291" mass="32150">MPITTAASRLGTAAFDETLPVELRANWTPDDADVVIRAVYRQLLGNDYLMKSERLVGAESLLKNGYISVRDFVRAVAKSELYKEKFFYGNFQTRVIELHTKHLLGRAVYDESEVVDHLDRYETQGYDADVDSFIDSEEYQANFGDSVVPYYRSFVYQAGQRSVGFTRMFQMYRGYATSDTSQAGGKKSRLAGELGRNTSSSIISPTSAAAGWSAQANKLTTPSQALGGSTPYGAGAGKVYRIEVVGANLPRYPKVRRINTAYLVPYEQLSAKLQQIHKQGGRVTSVTAASL</sequence>
<dbReference type="OrthoDB" id="420396at2"/>
<dbReference type="PIRSF" id="PIRSF005898">
    <property type="entry name" value="Phycobilisome_CpeC/CpcI"/>
    <property type="match status" value="1"/>
</dbReference>
<evidence type="ECO:0000256" key="3">
    <source>
        <dbReference type="ARBA" id="ARBA00022549"/>
    </source>
</evidence>
<dbReference type="PANTHER" id="PTHR34011:SF6">
    <property type="entry name" value="PHYCOBILIPROTEIN APCE"/>
    <property type="match status" value="1"/>
</dbReference>
<dbReference type="InterPro" id="IPR008213">
    <property type="entry name" value="CpcD-like_dom"/>
</dbReference>
<dbReference type="InterPro" id="IPR038255">
    <property type="entry name" value="PBS_linker_sf"/>
</dbReference>
<dbReference type="AlphaFoldDB" id="A0A1U7JBJ8"/>
<accession>A0A1U7JBJ8</accession>